<evidence type="ECO:0000313" key="2">
    <source>
        <dbReference type="EMBL" id="PUZ53532.1"/>
    </source>
</evidence>
<sequence>MSNTMVLDLFNATTPANSSRGHYEDDYEELLVPRMITIKPAYRWAIRGFATTCAIMLAIGIITLSEGPTGAKIAGAVIIICSVWYIFVGTADAVVYRIQRRIEIPDESMV</sequence>
<dbReference type="EMBL" id="CM009753">
    <property type="protein sequence ID" value="PUZ53537.1"/>
    <property type="molecule type" value="Genomic_DNA"/>
</dbReference>
<feature type="transmembrane region" description="Helical" evidence="1">
    <location>
        <begin position="44"/>
        <end position="65"/>
    </location>
</feature>
<dbReference type="Gramene" id="PUZ53532">
    <property type="protein sequence ID" value="PUZ53532"/>
    <property type="gene ID" value="GQ55_5G058800"/>
</dbReference>
<dbReference type="Gramene" id="PUZ53537">
    <property type="protein sequence ID" value="PUZ53537"/>
    <property type="gene ID" value="GQ55_5G059200"/>
</dbReference>
<keyword evidence="5" id="KW-1185">Reference proteome</keyword>
<protein>
    <submittedName>
        <fullName evidence="2">Uncharacterized protein</fullName>
    </submittedName>
</protein>
<keyword evidence="1" id="KW-1133">Transmembrane helix</keyword>
<organism evidence="2 5">
    <name type="scientific">Panicum hallii var. hallii</name>
    <dbReference type="NCBI Taxonomy" id="1504633"/>
    <lineage>
        <taxon>Eukaryota</taxon>
        <taxon>Viridiplantae</taxon>
        <taxon>Streptophyta</taxon>
        <taxon>Embryophyta</taxon>
        <taxon>Tracheophyta</taxon>
        <taxon>Spermatophyta</taxon>
        <taxon>Magnoliopsida</taxon>
        <taxon>Liliopsida</taxon>
        <taxon>Poales</taxon>
        <taxon>Poaceae</taxon>
        <taxon>PACMAD clade</taxon>
        <taxon>Panicoideae</taxon>
        <taxon>Panicodae</taxon>
        <taxon>Paniceae</taxon>
        <taxon>Panicinae</taxon>
        <taxon>Panicum</taxon>
        <taxon>Panicum sect. Panicum</taxon>
    </lineage>
</organism>
<dbReference type="EMBL" id="CM009753">
    <property type="protein sequence ID" value="PUZ53532.1"/>
    <property type="molecule type" value="Genomic_DNA"/>
</dbReference>
<dbReference type="Gramene" id="PUZ53540">
    <property type="protein sequence ID" value="PUZ53540"/>
    <property type="gene ID" value="GQ55_5G059400"/>
</dbReference>
<keyword evidence="1" id="KW-0812">Transmembrane</keyword>
<keyword evidence="1" id="KW-0472">Membrane</keyword>
<feature type="transmembrane region" description="Helical" evidence="1">
    <location>
        <begin position="71"/>
        <end position="95"/>
    </location>
</feature>
<dbReference type="OrthoDB" id="718192at2759"/>
<evidence type="ECO:0000313" key="5">
    <source>
        <dbReference type="Proteomes" id="UP000244336"/>
    </source>
</evidence>
<dbReference type="AlphaFoldDB" id="A0A2T7DD80"/>
<evidence type="ECO:0000313" key="4">
    <source>
        <dbReference type="EMBL" id="PUZ53540.1"/>
    </source>
</evidence>
<name>A0A2T7DD80_9POAL</name>
<evidence type="ECO:0000313" key="3">
    <source>
        <dbReference type="EMBL" id="PUZ53537.1"/>
    </source>
</evidence>
<proteinExistence type="predicted"/>
<dbReference type="Proteomes" id="UP000244336">
    <property type="component" value="Chromosome 5"/>
</dbReference>
<gene>
    <name evidence="2" type="ORF">GQ55_5G058800</name>
    <name evidence="3" type="ORF">GQ55_5G059200</name>
    <name evidence="4" type="ORF">GQ55_5G059400</name>
</gene>
<dbReference type="EMBL" id="CM009753">
    <property type="protein sequence ID" value="PUZ53540.1"/>
    <property type="molecule type" value="Genomic_DNA"/>
</dbReference>
<accession>A0A2T7DD80</accession>
<reference evidence="2 5" key="1">
    <citation type="submission" date="2018-04" db="EMBL/GenBank/DDBJ databases">
        <title>WGS assembly of Panicum hallii var. hallii HAL2.</title>
        <authorList>
            <person name="Lovell J."/>
            <person name="Jenkins J."/>
            <person name="Lowry D."/>
            <person name="Mamidi S."/>
            <person name="Sreedasyam A."/>
            <person name="Weng X."/>
            <person name="Barry K."/>
            <person name="Bonette J."/>
            <person name="Campitelli B."/>
            <person name="Daum C."/>
            <person name="Gordon S."/>
            <person name="Gould B."/>
            <person name="Lipzen A."/>
            <person name="MacQueen A."/>
            <person name="Palacio-Mejia J."/>
            <person name="Plott C."/>
            <person name="Shakirov E."/>
            <person name="Shu S."/>
            <person name="Yoshinaga Y."/>
            <person name="Zane M."/>
            <person name="Rokhsar D."/>
            <person name="Grimwood J."/>
            <person name="Schmutz J."/>
            <person name="Juenger T."/>
        </authorList>
    </citation>
    <scope>NUCLEOTIDE SEQUENCE [LARGE SCALE GENOMIC DNA]</scope>
    <source>
        <strain evidence="5">cv. HAL2</strain>
        <strain evidence="2">HAL2</strain>
    </source>
</reference>
<evidence type="ECO:0000256" key="1">
    <source>
        <dbReference type="SAM" id="Phobius"/>
    </source>
</evidence>